<keyword evidence="3" id="KW-1185">Reference proteome</keyword>
<evidence type="ECO:0000256" key="1">
    <source>
        <dbReference type="SAM" id="MobiDB-lite"/>
    </source>
</evidence>
<proteinExistence type="predicted"/>
<feature type="region of interest" description="Disordered" evidence="1">
    <location>
        <begin position="39"/>
        <end position="84"/>
    </location>
</feature>
<dbReference type="EMBL" id="JASCZI010000001">
    <property type="protein sequence ID" value="MED6105950.1"/>
    <property type="molecule type" value="Genomic_DNA"/>
</dbReference>
<feature type="non-terminal residue" evidence="2">
    <location>
        <position position="84"/>
    </location>
</feature>
<evidence type="ECO:0000313" key="2">
    <source>
        <dbReference type="EMBL" id="MED6105950.1"/>
    </source>
</evidence>
<protein>
    <submittedName>
        <fullName evidence="2">Uncharacterized protein</fullName>
    </submittedName>
</protein>
<reference evidence="2 3" key="1">
    <citation type="journal article" date="2023" name="Plants (Basel)">
        <title>Bridging the Gap: Combining Genomics and Transcriptomics Approaches to Understand Stylosanthes scabra, an Orphan Legume from the Brazilian Caatinga.</title>
        <authorList>
            <person name="Ferreira-Neto J.R.C."/>
            <person name="da Silva M.D."/>
            <person name="Binneck E."/>
            <person name="de Melo N.F."/>
            <person name="da Silva R.H."/>
            <person name="de Melo A.L.T.M."/>
            <person name="Pandolfi V."/>
            <person name="Bustamante F.O."/>
            <person name="Brasileiro-Vidal A.C."/>
            <person name="Benko-Iseppon A.M."/>
        </authorList>
    </citation>
    <scope>NUCLEOTIDE SEQUENCE [LARGE SCALE GENOMIC DNA]</scope>
    <source>
        <tissue evidence="2">Leaves</tissue>
    </source>
</reference>
<feature type="compositionally biased region" description="Basic and acidic residues" evidence="1">
    <location>
        <begin position="39"/>
        <end position="58"/>
    </location>
</feature>
<name>A0ABU6Q369_9FABA</name>
<evidence type="ECO:0000313" key="3">
    <source>
        <dbReference type="Proteomes" id="UP001341840"/>
    </source>
</evidence>
<sequence length="84" mass="8949">MTTNNGSGRDDAGSGANNFSLNRHFLLLSLLPFFGEAEMKSAKEEASRDEATKQDGSRAKSSLKQVLGGSNPALCMQQLSSQRG</sequence>
<organism evidence="2 3">
    <name type="scientific">Stylosanthes scabra</name>
    <dbReference type="NCBI Taxonomy" id="79078"/>
    <lineage>
        <taxon>Eukaryota</taxon>
        <taxon>Viridiplantae</taxon>
        <taxon>Streptophyta</taxon>
        <taxon>Embryophyta</taxon>
        <taxon>Tracheophyta</taxon>
        <taxon>Spermatophyta</taxon>
        <taxon>Magnoliopsida</taxon>
        <taxon>eudicotyledons</taxon>
        <taxon>Gunneridae</taxon>
        <taxon>Pentapetalae</taxon>
        <taxon>rosids</taxon>
        <taxon>fabids</taxon>
        <taxon>Fabales</taxon>
        <taxon>Fabaceae</taxon>
        <taxon>Papilionoideae</taxon>
        <taxon>50 kb inversion clade</taxon>
        <taxon>dalbergioids sensu lato</taxon>
        <taxon>Dalbergieae</taxon>
        <taxon>Pterocarpus clade</taxon>
        <taxon>Stylosanthes</taxon>
    </lineage>
</organism>
<accession>A0ABU6Q369</accession>
<comment type="caution">
    <text evidence="2">The sequence shown here is derived from an EMBL/GenBank/DDBJ whole genome shotgun (WGS) entry which is preliminary data.</text>
</comment>
<gene>
    <name evidence="2" type="ORF">PIB30_000073</name>
</gene>
<dbReference type="Proteomes" id="UP001341840">
    <property type="component" value="Unassembled WGS sequence"/>
</dbReference>